<feature type="repeat" description="TPR" evidence="3">
    <location>
        <begin position="61"/>
        <end position="94"/>
    </location>
</feature>
<keyword evidence="2 3" id="KW-0802">TPR repeat</keyword>
<keyword evidence="5" id="KW-1185">Reference proteome</keyword>
<dbReference type="EMBL" id="RXPE01000001">
    <property type="protein sequence ID" value="RTR30879.1"/>
    <property type="molecule type" value="Genomic_DNA"/>
</dbReference>
<evidence type="ECO:0000313" key="5">
    <source>
        <dbReference type="Proteomes" id="UP000277766"/>
    </source>
</evidence>
<dbReference type="Gene3D" id="1.25.40.10">
    <property type="entry name" value="Tetratricopeptide repeat domain"/>
    <property type="match status" value="2"/>
</dbReference>
<protein>
    <submittedName>
        <fullName evidence="4">Tetratricopeptide repeat protein</fullName>
    </submittedName>
</protein>
<comment type="caution">
    <text evidence="4">The sequence shown here is derived from an EMBL/GenBank/DDBJ whole genome shotgun (WGS) entry which is preliminary data.</text>
</comment>
<dbReference type="Proteomes" id="UP000277766">
    <property type="component" value="Unassembled WGS sequence"/>
</dbReference>
<dbReference type="InterPro" id="IPR011990">
    <property type="entry name" value="TPR-like_helical_dom_sf"/>
</dbReference>
<dbReference type="Pfam" id="PF13432">
    <property type="entry name" value="TPR_16"/>
    <property type="match status" value="1"/>
</dbReference>
<evidence type="ECO:0000256" key="1">
    <source>
        <dbReference type="ARBA" id="ARBA00022737"/>
    </source>
</evidence>
<dbReference type="PANTHER" id="PTHR44186:SF1">
    <property type="entry name" value="BARDET-BIEDL SYNDROME 4 PROTEIN"/>
    <property type="match status" value="1"/>
</dbReference>
<reference evidence="4 5" key="1">
    <citation type="submission" date="2018-12" db="EMBL/GenBank/DDBJ databases">
        <title>Deinococcus radiophilus ATCC 27603 genome sequencing and assembly.</title>
        <authorList>
            <person name="Maclea K.S."/>
            <person name="Maynard C.R."/>
        </authorList>
    </citation>
    <scope>NUCLEOTIDE SEQUENCE [LARGE SCALE GENOMIC DNA]</scope>
    <source>
        <strain evidence="4 5">ATCC 27603</strain>
    </source>
</reference>
<dbReference type="PROSITE" id="PS50005">
    <property type="entry name" value="TPR"/>
    <property type="match status" value="3"/>
</dbReference>
<evidence type="ECO:0000313" key="4">
    <source>
        <dbReference type="EMBL" id="RTR30879.1"/>
    </source>
</evidence>
<dbReference type="OrthoDB" id="9814069at2"/>
<evidence type="ECO:0000256" key="3">
    <source>
        <dbReference type="PROSITE-ProRule" id="PRU00339"/>
    </source>
</evidence>
<sequence length="413" mass="43474">MAQQGAPYTGSTVSNFSLKRTPGLALAALGLLSTGYFFPAAAQSSATGPVPMTQQAAPISASSYVTVGQFYYGQGNFQRALVAYGAAVRANPTNPDALLGLGRTQTRLGQSSAAAATLTRLLELDPANISAHVALSQAYSLAFRQDRLPQSGEIRLGQPAGGDANLRSALATLDAAERALSGLPTARRGTEASKIWNERGYILRFQGDLRGAIRAFQEASRLNPTESVILFNLAETQYAGGDLTAAIATIQRAVLAQPRDALNRAYFARLLAEGGNFAVARPQAAMAVQLAPTSAYAAGQYGVVSYLAREPLTARVQLERALELSGGSYPDFSYYLGRLNLDAGDLTRARSNFGDAASTGQSADAYYFLGLSLERSGTGTAAQPQQAAQAYRQALNLQADHPEAAEGLARLQP</sequence>
<accession>A0A431W5X6</accession>
<proteinExistence type="predicted"/>
<gene>
    <name evidence="4" type="ORF">EJ104_01100</name>
</gene>
<dbReference type="SMART" id="SM00028">
    <property type="entry name" value="TPR"/>
    <property type="match status" value="5"/>
</dbReference>
<dbReference type="AlphaFoldDB" id="A0A431W5X6"/>
<organism evidence="4 5">
    <name type="scientific">Deinococcus radiophilus</name>
    <dbReference type="NCBI Taxonomy" id="32062"/>
    <lineage>
        <taxon>Bacteria</taxon>
        <taxon>Thermotogati</taxon>
        <taxon>Deinococcota</taxon>
        <taxon>Deinococci</taxon>
        <taxon>Deinococcales</taxon>
        <taxon>Deinococcaceae</taxon>
        <taxon>Deinococcus</taxon>
    </lineage>
</organism>
<evidence type="ECO:0000256" key="2">
    <source>
        <dbReference type="ARBA" id="ARBA00022803"/>
    </source>
</evidence>
<dbReference type="PANTHER" id="PTHR44186">
    <property type="match status" value="1"/>
</dbReference>
<name>A0A431W5X6_9DEIO</name>
<feature type="repeat" description="TPR" evidence="3">
    <location>
        <begin position="95"/>
        <end position="128"/>
    </location>
</feature>
<dbReference type="SUPFAM" id="SSF48452">
    <property type="entry name" value="TPR-like"/>
    <property type="match status" value="2"/>
</dbReference>
<dbReference type="Pfam" id="PF14559">
    <property type="entry name" value="TPR_19"/>
    <property type="match status" value="2"/>
</dbReference>
<dbReference type="InterPro" id="IPR019734">
    <property type="entry name" value="TPR_rpt"/>
</dbReference>
<keyword evidence="1" id="KW-0677">Repeat</keyword>
<feature type="repeat" description="TPR" evidence="3">
    <location>
        <begin position="193"/>
        <end position="226"/>
    </location>
</feature>